<name>A0ABY8BV82_9MICO</name>
<keyword evidence="3" id="KW-1185">Reference proteome</keyword>
<feature type="chain" id="PRO_5046998614" description="Lipoprotein" evidence="1">
    <location>
        <begin position="20"/>
        <end position="177"/>
    </location>
</feature>
<protein>
    <recommendedName>
        <fullName evidence="4">Lipoprotein</fullName>
    </recommendedName>
</protein>
<evidence type="ECO:0008006" key="4">
    <source>
        <dbReference type="Google" id="ProtNLM"/>
    </source>
</evidence>
<organism evidence="2 3">
    <name type="scientific">Microbacterium horticulturae</name>
    <dbReference type="NCBI Taxonomy" id="3028316"/>
    <lineage>
        <taxon>Bacteria</taxon>
        <taxon>Bacillati</taxon>
        <taxon>Actinomycetota</taxon>
        <taxon>Actinomycetes</taxon>
        <taxon>Micrococcales</taxon>
        <taxon>Microbacteriaceae</taxon>
        <taxon>Microbacterium</taxon>
    </lineage>
</organism>
<dbReference type="RefSeq" id="WP_275277414.1">
    <property type="nucleotide sequence ID" value="NZ_CP119108.1"/>
</dbReference>
<sequence length="177" mass="18248">MSSRLGLAAVLICATALVAGCAPQPDPTPTRTAAFASEDEAFAAAEETYRAYVDALNNVDLSDPATFEDVYKWETGDRLSGDKKALTSYYAQGATMSGASRVVVLEPVEADGALSSLALAACVDVSTVDIRDGNGASLVATDRPDVQSIRVELTSDETAESGFLVSSVAGRSGSPSC</sequence>
<gene>
    <name evidence="2" type="ORF">PU630_12610</name>
</gene>
<accession>A0ABY8BV82</accession>
<evidence type="ECO:0000313" key="2">
    <source>
        <dbReference type="EMBL" id="WEG08076.1"/>
    </source>
</evidence>
<dbReference type="EMBL" id="CP119108">
    <property type="protein sequence ID" value="WEG08076.1"/>
    <property type="molecule type" value="Genomic_DNA"/>
</dbReference>
<proteinExistence type="predicted"/>
<dbReference type="Proteomes" id="UP001214553">
    <property type="component" value="Chromosome"/>
</dbReference>
<dbReference type="PROSITE" id="PS51257">
    <property type="entry name" value="PROKAR_LIPOPROTEIN"/>
    <property type="match status" value="1"/>
</dbReference>
<evidence type="ECO:0000313" key="3">
    <source>
        <dbReference type="Proteomes" id="UP001214553"/>
    </source>
</evidence>
<keyword evidence="1" id="KW-0732">Signal</keyword>
<evidence type="ECO:0000256" key="1">
    <source>
        <dbReference type="SAM" id="SignalP"/>
    </source>
</evidence>
<feature type="signal peptide" evidence="1">
    <location>
        <begin position="1"/>
        <end position="19"/>
    </location>
</feature>
<reference evidence="2 3" key="1">
    <citation type="submission" date="2023-03" db="EMBL/GenBank/DDBJ databases">
        <title>Genome sequence of Microbacterium sp. KACC 23027.</title>
        <authorList>
            <person name="Kim S."/>
            <person name="Heo J."/>
            <person name="Kwon S.-W."/>
        </authorList>
    </citation>
    <scope>NUCLEOTIDE SEQUENCE [LARGE SCALE GENOMIC DNA]</scope>
    <source>
        <strain evidence="2 3">KACC 23027</strain>
    </source>
</reference>